<dbReference type="NCBIfam" id="TIGR00585">
    <property type="entry name" value="mutl"/>
    <property type="match status" value="1"/>
</dbReference>
<dbReference type="Pfam" id="PF13589">
    <property type="entry name" value="HATPase_c_3"/>
    <property type="match status" value="1"/>
</dbReference>
<name>B9WCL4_CANDC</name>
<evidence type="ECO:0000256" key="1">
    <source>
        <dbReference type="ARBA" id="ARBA00006082"/>
    </source>
</evidence>
<dbReference type="SUPFAM" id="SSF55874">
    <property type="entry name" value="ATPase domain of HSP90 chaperone/DNA topoisomerase II/histidine kinase"/>
    <property type="match status" value="1"/>
</dbReference>
<feature type="region of interest" description="Disordered" evidence="3">
    <location>
        <begin position="462"/>
        <end position="491"/>
    </location>
</feature>
<dbReference type="Gene3D" id="3.30.565.10">
    <property type="entry name" value="Histidine kinase-like ATPase, C-terminal domain"/>
    <property type="match status" value="1"/>
</dbReference>
<dbReference type="CGD" id="CAL0000163421">
    <property type="gene designation" value="Cd36_23570"/>
</dbReference>
<dbReference type="InterPro" id="IPR014790">
    <property type="entry name" value="MutL_C"/>
</dbReference>
<protein>
    <submittedName>
        <fullName evidence="7">DNA mismatch repair protein, putative</fullName>
    </submittedName>
</protein>
<dbReference type="InterPro" id="IPR036890">
    <property type="entry name" value="HATPase_C_sf"/>
</dbReference>
<dbReference type="InterPro" id="IPR042120">
    <property type="entry name" value="MutL_C_dimsub"/>
</dbReference>
<dbReference type="CDD" id="cd03484">
    <property type="entry name" value="MutL_Trans_hPMS_2_like"/>
    <property type="match status" value="1"/>
</dbReference>
<feature type="compositionally biased region" description="Low complexity" evidence="3">
    <location>
        <begin position="468"/>
        <end position="484"/>
    </location>
</feature>
<reference evidence="7 8" key="1">
    <citation type="journal article" date="2009" name="Genome Res.">
        <title>Comparative genomics of the fungal pathogens Candida dubliniensis and Candida albicans.</title>
        <authorList>
            <person name="Jackson A.P."/>
            <person name="Gamble J.A."/>
            <person name="Yeomans T."/>
            <person name="Moran G.P."/>
            <person name="Saunders D."/>
            <person name="Harris D."/>
            <person name="Aslett M."/>
            <person name="Barrell J.F."/>
            <person name="Butler G."/>
            <person name="Citiulo F."/>
            <person name="Coleman D.C."/>
            <person name="de Groot P.W.J."/>
            <person name="Goodwin T.J."/>
            <person name="Quail M.A."/>
            <person name="McQuillan J."/>
            <person name="Munro C.A."/>
            <person name="Pain A."/>
            <person name="Poulter R.T."/>
            <person name="Rajandream M.A."/>
            <person name="Renauld H."/>
            <person name="Spiering M.J."/>
            <person name="Tivey A."/>
            <person name="Gow N.A.R."/>
            <person name="Barrell B."/>
            <person name="Sullivan D.J."/>
            <person name="Berriman M."/>
        </authorList>
    </citation>
    <scope>NUCLEOTIDE SEQUENCE [LARGE SCALE GENOMIC DNA]</scope>
    <source>
        <strain evidence="8">CD36 / ATCC MYA-646 / CBS 7987 / NCPF 3949 / NRRL Y-17841</strain>
    </source>
</reference>
<dbReference type="GO" id="GO:0006298">
    <property type="term" value="P:mismatch repair"/>
    <property type="evidence" value="ECO:0007669"/>
    <property type="project" value="InterPro"/>
</dbReference>
<dbReference type="HOGENOM" id="CLU_004131_0_2_1"/>
<dbReference type="InterPro" id="IPR037198">
    <property type="entry name" value="MutL_C_sf"/>
</dbReference>
<dbReference type="GeneID" id="8046368"/>
<dbReference type="SUPFAM" id="SSF118116">
    <property type="entry name" value="DNA mismatch repair protein MutL"/>
    <property type="match status" value="1"/>
</dbReference>
<dbReference type="Gene3D" id="3.30.230.10">
    <property type="match status" value="1"/>
</dbReference>
<feature type="region of interest" description="Disordered" evidence="3">
    <location>
        <begin position="436"/>
        <end position="455"/>
    </location>
</feature>
<dbReference type="InterPro" id="IPR014721">
    <property type="entry name" value="Ribsml_uS5_D2-typ_fold_subgr"/>
</dbReference>
<dbReference type="PANTHER" id="PTHR10073">
    <property type="entry name" value="DNA MISMATCH REPAIR PROTEIN MLH, PMS, MUTL"/>
    <property type="match status" value="1"/>
</dbReference>
<keyword evidence="2" id="KW-0227">DNA damage</keyword>
<dbReference type="GO" id="GO:0030983">
    <property type="term" value="F:mismatched DNA binding"/>
    <property type="evidence" value="ECO:0007669"/>
    <property type="project" value="InterPro"/>
</dbReference>
<dbReference type="InterPro" id="IPR002099">
    <property type="entry name" value="MutL/Mlh/PMS"/>
</dbReference>
<dbReference type="Pfam" id="PF01119">
    <property type="entry name" value="DNA_mis_repair"/>
    <property type="match status" value="1"/>
</dbReference>
<feature type="region of interest" description="Disordered" evidence="3">
    <location>
        <begin position="395"/>
        <end position="430"/>
    </location>
</feature>
<gene>
    <name evidence="6" type="ordered locus">Cd36_23570</name>
    <name evidence="7" type="ORF">CD36_23570</name>
</gene>
<evidence type="ECO:0000259" key="4">
    <source>
        <dbReference type="SMART" id="SM00853"/>
    </source>
</evidence>
<dbReference type="Pfam" id="PF08676">
    <property type="entry name" value="MutL_C"/>
    <property type="match status" value="1"/>
</dbReference>
<dbReference type="PANTHER" id="PTHR10073:SF52">
    <property type="entry name" value="MISMATCH REPAIR ENDONUCLEASE PMS2"/>
    <property type="match status" value="1"/>
</dbReference>
<evidence type="ECO:0000313" key="8">
    <source>
        <dbReference type="Proteomes" id="UP000002605"/>
    </source>
</evidence>
<feature type="compositionally biased region" description="Acidic residues" evidence="3">
    <location>
        <begin position="418"/>
        <end position="429"/>
    </location>
</feature>
<dbReference type="OrthoDB" id="10263226at2759"/>
<comment type="similarity">
    <text evidence="1">Belongs to the DNA mismatch repair MutL/HexB family.</text>
</comment>
<dbReference type="KEGG" id="cdu:CD36_23570"/>
<evidence type="ECO:0000313" key="6">
    <source>
        <dbReference type="CGD" id="CAL0000163421"/>
    </source>
</evidence>
<dbReference type="GO" id="GO:0140664">
    <property type="term" value="F:ATP-dependent DNA damage sensor activity"/>
    <property type="evidence" value="ECO:0007669"/>
    <property type="project" value="InterPro"/>
</dbReference>
<dbReference type="InterPro" id="IPR038973">
    <property type="entry name" value="MutL/Mlh/Pms-like"/>
</dbReference>
<feature type="domain" description="MutL C-terminal dimerisation" evidence="4">
    <location>
        <begin position="696"/>
        <end position="844"/>
    </location>
</feature>
<evidence type="ECO:0000256" key="2">
    <source>
        <dbReference type="ARBA" id="ARBA00022763"/>
    </source>
</evidence>
<organism evidence="7 8">
    <name type="scientific">Candida dubliniensis (strain CD36 / ATCC MYA-646 / CBS 7987 / NCPF 3949 / NRRL Y-17841)</name>
    <name type="common">Yeast</name>
    <dbReference type="NCBI Taxonomy" id="573826"/>
    <lineage>
        <taxon>Eukaryota</taxon>
        <taxon>Fungi</taxon>
        <taxon>Dikarya</taxon>
        <taxon>Ascomycota</taxon>
        <taxon>Saccharomycotina</taxon>
        <taxon>Pichiomycetes</taxon>
        <taxon>Debaryomycetaceae</taxon>
        <taxon>Candida/Lodderomyces clade</taxon>
        <taxon>Candida</taxon>
    </lineage>
</organism>
<dbReference type="Proteomes" id="UP000002605">
    <property type="component" value="Chromosome 2"/>
</dbReference>
<dbReference type="FunFam" id="3.30.565.10:FF:000017">
    <property type="entry name" value="PMS1 homolog 1, mismatch repair system component"/>
    <property type="match status" value="1"/>
</dbReference>
<dbReference type="EMBL" id="FM992689">
    <property type="protein sequence ID" value="CAX44137.1"/>
    <property type="molecule type" value="Genomic_DNA"/>
</dbReference>
<sequence length="911" mass="104636">MSETSPSIKTINKFDISKITSSQVIIDLKAIIKELIENSIDAHANKIDIIFHNYGVDSIQIQDNGNGINSTDFETICLRNHTSKIENFEDLDQLTTLGFRGEALNSICSLSNKLTITTTKEDLYPKCHVLNYDNMGQLVDQRIKVGGLNYKSGTSVMIEQLFKNLPVRLKNFIKNSKKEFSKAINFVINYLIIYPQIKFTIYNVVNNHKKLILATKGGDNTTIIDNLISVYGNNNNKNLLSLDLEITEDIKLVGYISSYSFGLGRSAPDRQFLYLNKRPIIFKKLYKLINEIYKSYNHVQYPIYIIDIVINPNLVDINLLPDKTNVLIKDETTILQIIETKLSEFFELQDNMIIPKNESYQVKNSESDRAKRSDNKNIAVHDDIDTSYQIKNDTTRLDNLSGDKANLNGNDDKQEEPNNQDEQCEENDEHQELKVDGDDINLNNDYRDNGKVPDIDINEDAANQEAKSPQSSNSQVVSSTNEQNEMAENIKITTFEPRIESTEPPTIENKHITLDQQVVLESSQEINNNSIFSSHDIKSSPQNTYPTDNLEMNKLFCHQEHGEDEDECDHQDNHGKNFYPVKHKLDDTEEENVTVISIGDETFQQYDERRPSKRLKRDMLRNIYNKKIVNSSQEIISSINENLKTFQEQSESLDVKEEPNEIKTNAIDNLQPNKQQQYEEVESYQINKQDFLKMKLIGQFNLGFIIVDFDNNNNLFIIDQHASDEKYNFEKLMTNFRINYQSLIKPIKLELSVIDQMLVMDNQEIFHNNGFKLKIKSTLVDNEIFLETLPVYQNIIFNLDDFYELLNLVNQQQDQVNPNLKCSKIKQILAMKACRSSIMIGTFLSKSKMKEIISNLSTLDKPWNCPHGRPTMRHLIDIKNWQPTSSSSSSAVAASGSSLNGFKPTSVDYEL</sequence>
<dbReference type="SMART" id="SM00853">
    <property type="entry name" value="MutL_C"/>
    <property type="match status" value="1"/>
</dbReference>
<dbReference type="Gene3D" id="3.30.1540.20">
    <property type="entry name" value="MutL, C-terminal domain, dimerisation subdomain"/>
    <property type="match status" value="1"/>
</dbReference>
<dbReference type="CDD" id="cd16926">
    <property type="entry name" value="HATPase_MutL-MLH-PMS-like"/>
    <property type="match status" value="1"/>
</dbReference>
<dbReference type="InterPro" id="IPR042121">
    <property type="entry name" value="MutL_C_regsub"/>
</dbReference>
<dbReference type="GO" id="GO:0005524">
    <property type="term" value="F:ATP binding"/>
    <property type="evidence" value="ECO:0007669"/>
    <property type="project" value="InterPro"/>
</dbReference>
<dbReference type="PROSITE" id="PS00058">
    <property type="entry name" value="DNA_MISMATCH_REPAIR_1"/>
    <property type="match status" value="1"/>
</dbReference>
<dbReference type="InterPro" id="IPR014762">
    <property type="entry name" value="DNA_mismatch_repair_CS"/>
</dbReference>
<dbReference type="GO" id="GO:0032389">
    <property type="term" value="C:MutLalpha complex"/>
    <property type="evidence" value="ECO:0007669"/>
    <property type="project" value="TreeGrafter"/>
</dbReference>
<dbReference type="AlphaFoldDB" id="B9WCL4"/>
<dbReference type="GO" id="GO:0016887">
    <property type="term" value="F:ATP hydrolysis activity"/>
    <property type="evidence" value="ECO:0007669"/>
    <property type="project" value="InterPro"/>
</dbReference>
<dbReference type="RefSeq" id="XP_002418831.1">
    <property type="nucleotide sequence ID" value="XM_002418786.1"/>
</dbReference>
<dbReference type="GO" id="GO:0061982">
    <property type="term" value="P:meiosis I cell cycle process"/>
    <property type="evidence" value="ECO:0007669"/>
    <property type="project" value="UniProtKB-ARBA"/>
</dbReference>
<dbReference type="SMART" id="SM01340">
    <property type="entry name" value="DNA_mis_repair"/>
    <property type="match status" value="1"/>
</dbReference>
<evidence type="ECO:0000313" key="7">
    <source>
        <dbReference type="EMBL" id="CAX44137.1"/>
    </source>
</evidence>
<dbReference type="InterPro" id="IPR020568">
    <property type="entry name" value="Ribosomal_Su5_D2-typ_SF"/>
</dbReference>
<feature type="compositionally biased region" description="Basic and acidic residues" evidence="3">
    <location>
        <begin position="445"/>
        <end position="454"/>
    </location>
</feature>
<accession>B9WCL4</accession>
<dbReference type="FunFam" id="3.30.1370.100:FF:000001">
    <property type="entry name" value="Mismatch repair endonuclease pms1, putative"/>
    <property type="match status" value="1"/>
</dbReference>
<dbReference type="SUPFAM" id="SSF54211">
    <property type="entry name" value="Ribosomal protein S5 domain 2-like"/>
    <property type="match status" value="1"/>
</dbReference>
<keyword evidence="8" id="KW-1185">Reference proteome</keyword>
<proteinExistence type="inferred from homology"/>
<evidence type="ECO:0000259" key="5">
    <source>
        <dbReference type="SMART" id="SM01340"/>
    </source>
</evidence>
<dbReference type="eggNOG" id="KOG1978">
    <property type="taxonomic scope" value="Eukaryota"/>
</dbReference>
<dbReference type="VEuPathDB" id="FungiDB:CD36_23570"/>
<feature type="domain" description="DNA mismatch repair protein S5" evidence="5">
    <location>
        <begin position="227"/>
        <end position="347"/>
    </location>
</feature>
<dbReference type="Gene3D" id="3.30.1370.100">
    <property type="entry name" value="MutL, C-terminal domain, regulatory subdomain"/>
    <property type="match status" value="1"/>
</dbReference>
<evidence type="ECO:0000256" key="3">
    <source>
        <dbReference type="SAM" id="MobiDB-lite"/>
    </source>
</evidence>
<dbReference type="InterPro" id="IPR013507">
    <property type="entry name" value="DNA_mismatch_S5_2-like"/>
</dbReference>